<evidence type="ECO:0000313" key="3">
    <source>
        <dbReference type="Proteomes" id="UP000095672"/>
    </source>
</evidence>
<organism evidence="2 3">
    <name type="scientific">Microbulbifer aggregans</name>
    <dbReference type="NCBI Taxonomy" id="1769779"/>
    <lineage>
        <taxon>Bacteria</taxon>
        <taxon>Pseudomonadati</taxon>
        <taxon>Pseudomonadota</taxon>
        <taxon>Gammaproteobacteria</taxon>
        <taxon>Cellvibrionales</taxon>
        <taxon>Microbulbiferaceae</taxon>
        <taxon>Microbulbifer</taxon>
    </lineage>
</organism>
<dbReference type="Proteomes" id="UP000095672">
    <property type="component" value="Chromosome"/>
</dbReference>
<dbReference type="RefSeq" id="WP_145924314.1">
    <property type="nucleotide sequence ID" value="NZ_CP014143.1"/>
</dbReference>
<keyword evidence="1" id="KW-0472">Membrane</keyword>
<sequence>MEKSDTYWVAIRLMGLFFLYKSLESLVQVIANGYFLIRVNFIEDIETLGTELASFGAETVFIPALIRVLLYTGLAYYLLRKGKALHNFVMGADRPSTLNKLRQPTQ</sequence>
<feature type="transmembrane region" description="Helical" evidence="1">
    <location>
        <begin position="7"/>
        <end position="23"/>
    </location>
</feature>
<dbReference type="EMBL" id="CP014143">
    <property type="protein sequence ID" value="AOS96323.1"/>
    <property type="molecule type" value="Genomic_DNA"/>
</dbReference>
<name>A0A1C9W5B6_9GAMM</name>
<gene>
    <name evidence="2" type="ORF">AUP74_00856</name>
</gene>
<dbReference type="KEGG" id="micc:AUP74_00856"/>
<keyword evidence="1" id="KW-1133">Transmembrane helix</keyword>
<reference evidence="3" key="1">
    <citation type="submission" date="2016-01" db="EMBL/GenBank/DDBJ databases">
        <title>Complete genome sequence of Microbulbifer sp. CCB-MM1, a halophile isolated from Matang Mangrove Forest, Perak.</title>
        <authorList>
            <person name="Moh T.H."/>
            <person name="Dinesh B."/>
            <person name="Lau N.-S."/>
            <person name="Go F."/>
            <person name="Alexander Chong S.-C."/>
        </authorList>
    </citation>
    <scope>NUCLEOTIDE SEQUENCE [LARGE SCALE GENOMIC DNA]</scope>
    <source>
        <strain evidence="3">CCB-MM1</strain>
    </source>
</reference>
<evidence type="ECO:0000313" key="2">
    <source>
        <dbReference type="EMBL" id="AOS96323.1"/>
    </source>
</evidence>
<keyword evidence="3" id="KW-1185">Reference proteome</keyword>
<evidence type="ECO:0000256" key="1">
    <source>
        <dbReference type="SAM" id="Phobius"/>
    </source>
</evidence>
<accession>A0A1C9W5B6</accession>
<dbReference type="AlphaFoldDB" id="A0A1C9W5B6"/>
<keyword evidence="1" id="KW-0812">Transmembrane</keyword>
<feature type="transmembrane region" description="Helical" evidence="1">
    <location>
        <begin position="60"/>
        <end position="79"/>
    </location>
</feature>
<protein>
    <submittedName>
        <fullName evidence="2">Uncharacterized protein</fullName>
    </submittedName>
</protein>
<proteinExistence type="predicted"/>